<reference evidence="1 2" key="1">
    <citation type="submission" date="2024-09" db="EMBL/GenBank/DDBJ databases">
        <title>Floridaenema gen nov. (Aerosakkonemataceae, Aerosakkonematales ord. nov., Cyanobacteria) from benthic tropical and subtropical fresh waters, with the description of four new species.</title>
        <authorList>
            <person name="Moretto J.A."/>
            <person name="Berthold D.E."/>
            <person name="Lefler F.W."/>
            <person name="Huang I.-S."/>
            <person name="Laughinghouse H. IV."/>
        </authorList>
    </citation>
    <scope>NUCLEOTIDE SEQUENCE [LARGE SCALE GENOMIC DNA]</scope>
    <source>
        <strain evidence="1 2">BLCC-F46</strain>
    </source>
</reference>
<dbReference type="Proteomes" id="UP001576774">
    <property type="component" value="Unassembled WGS sequence"/>
</dbReference>
<evidence type="ECO:0000313" key="1">
    <source>
        <dbReference type="EMBL" id="MFB2875510.1"/>
    </source>
</evidence>
<protein>
    <submittedName>
        <fullName evidence="1">Uncharacterized protein</fullName>
    </submittedName>
</protein>
<comment type="caution">
    <text evidence="1">The sequence shown here is derived from an EMBL/GenBank/DDBJ whole genome shotgun (WGS) entry which is preliminary data.</text>
</comment>
<name>A0ABV4WYB3_9CYAN</name>
<dbReference type="EMBL" id="JBHFNQ010000013">
    <property type="protein sequence ID" value="MFB2875510.1"/>
    <property type="molecule type" value="Genomic_DNA"/>
</dbReference>
<evidence type="ECO:0000313" key="2">
    <source>
        <dbReference type="Proteomes" id="UP001576774"/>
    </source>
</evidence>
<organism evidence="1 2">
    <name type="scientific">Floridaenema aerugineum BLCC-F46</name>
    <dbReference type="NCBI Taxonomy" id="3153654"/>
    <lineage>
        <taxon>Bacteria</taxon>
        <taxon>Bacillati</taxon>
        <taxon>Cyanobacteriota</taxon>
        <taxon>Cyanophyceae</taxon>
        <taxon>Oscillatoriophycideae</taxon>
        <taxon>Aerosakkonematales</taxon>
        <taxon>Aerosakkonemataceae</taxon>
        <taxon>Floridanema</taxon>
        <taxon>Floridanema aerugineum</taxon>
    </lineage>
</organism>
<sequence>MITFGLITEGLTDQIVIEDILSGYFNTADIIVNPLQPERDKDDENKSDYGGWAFLILKN</sequence>
<gene>
    <name evidence="1" type="ORF">ACE1CC_01310</name>
</gene>
<accession>A0ABV4WYB3</accession>
<proteinExistence type="predicted"/>
<dbReference type="RefSeq" id="WP_413268671.1">
    <property type="nucleotide sequence ID" value="NZ_JBHFNQ010000013.1"/>
</dbReference>
<keyword evidence="2" id="KW-1185">Reference proteome</keyword>